<gene>
    <name evidence="2" type="ORF">UFOVP1247_237</name>
    <name evidence="1" type="ORF">UFOVP970_277</name>
</gene>
<dbReference type="EMBL" id="LR796916">
    <property type="protein sequence ID" value="CAB4175599.1"/>
    <property type="molecule type" value="Genomic_DNA"/>
</dbReference>
<evidence type="ECO:0000313" key="1">
    <source>
        <dbReference type="EMBL" id="CAB4175599.1"/>
    </source>
</evidence>
<evidence type="ECO:0000313" key="2">
    <source>
        <dbReference type="EMBL" id="CAB4193866.1"/>
    </source>
</evidence>
<sequence length="132" mass="15525">MEERIINIVFVRDYKSFIIAFDKKDKSDYILNVSKLIKDKFSTKFIVPNKVQSFLLNYEIKKLLDKAITVKNEKYSRIIYLNSNLSITSVLNTIDFINSEYLDFKFKYHLIESEEADQLDISTAVPLDLINI</sequence>
<dbReference type="EMBL" id="LR797195">
    <property type="protein sequence ID" value="CAB4193866.1"/>
    <property type="molecule type" value="Genomic_DNA"/>
</dbReference>
<accession>A0A6J5RHQ8</accession>
<proteinExistence type="predicted"/>
<reference evidence="2" key="1">
    <citation type="submission" date="2020-05" db="EMBL/GenBank/DDBJ databases">
        <authorList>
            <person name="Chiriac C."/>
            <person name="Salcher M."/>
            <person name="Ghai R."/>
            <person name="Kavagutti S V."/>
        </authorList>
    </citation>
    <scope>NUCLEOTIDE SEQUENCE</scope>
</reference>
<protein>
    <submittedName>
        <fullName evidence="2">Uncharacterized protein</fullName>
    </submittedName>
</protein>
<organism evidence="2">
    <name type="scientific">uncultured Caudovirales phage</name>
    <dbReference type="NCBI Taxonomy" id="2100421"/>
    <lineage>
        <taxon>Viruses</taxon>
        <taxon>Duplodnaviria</taxon>
        <taxon>Heunggongvirae</taxon>
        <taxon>Uroviricota</taxon>
        <taxon>Caudoviricetes</taxon>
        <taxon>Peduoviridae</taxon>
        <taxon>Maltschvirus</taxon>
        <taxon>Maltschvirus maltsch</taxon>
    </lineage>
</organism>
<name>A0A6J5RHQ8_9CAUD</name>